<dbReference type="Proteomes" id="UP000637578">
    <property type="component" value="Unassembled WGS sequence"/>
</dbReference>
<comment type="caution">
    <text evidence="1">The sequence shown here is derived from an EMBL/GenBank/DDBJ whole genome shotgun (WGS) entry which is preliminary data.</text>
</comment>
<keyword evidence="2" id="KW-1185">Reference proteome</keyword>
<evidence type="ECO:0000313" key="2">
    <source>
        <dbReference type="Proteomes" id="UP000637578"/>
    </source>
</evidence>
<name>A0A8J3CJB6_9PSEU</name>
<reference evidence="1" key="2">
    <citation type="submission" date="2020-09" db="EMBL/GenBank/DDBJ databases">
        <authorList>
            <person name="Sun Q."/>
            <person name="Zhou Y."/>
        </authorList>
    </citation>
    <scope>NUCLEOTIDE SEQUENCE</scope>
    <source>
        <strain evidence="1">CGMCC 4.5737</strain>
    </source>
</reference>
<gene>
    <name evidence="1" type="ORF">GCM10012275_46590</name>
</gene>
<sequence>MAAASRQMVELAEPFLAFGGPRCPVCVLHHYYTPCNEPSIQLIETDIEQTTRSVGWSSHLPNANPCRGRTYLRALRSPPVAPPIRCDVVVSAPAGVAAPAGAPYGDPAG</sequence>
<evidence type="ECO:0000313" key="1">
    <source>
        <dbReference type="EMBL" id="GGM70829.1"/>
    </source>
</evidence>
<reference evidence="1" key="1">
    <citation type="journal article" date="2014" name="Int. J. Syst. Evol. Microbiol.">
        <title>Complete genome sequence of Corynebacterium casei LMG S-19264T (=DSM 44701T), isolated from a smear-ripened cheese.</title>
        <authorList>
            <consortium name="US DOE Joint Genome Institute (JGI-PGF)"/>
            <person name="Walter F."/>
            <person name="Albersmeier A."/>
            <person name="Kalinowski J."/>
            <person name="Ruckert C."/>
        </authorList>
    </citation>
    <scope>NUCLEOTIDE SEQUENCE</scope>
    <source>
        <strain evidence="1">CGMCC 4.5737</strain>
    </source>
</reference>
<organism evidence="1 2">
    <name type="scientific">Longimycelium tulufanense</name>
    <dbReference type="NCBI Taxonomy" id="907463"/>
    <lineage>
        <taxon>Bacteria</taxon>
        <taxon>Bacillati</taxon>
        <taxon>Actinomycetota</taxon>
        <taxon>Actinomycetes</taxon>
        <taxon>Pseudonocardiales</taxon>
        <taxon>Pseudonocardiaceae</taxon>
        <taxon>Longimycelium</taxon>
    </lineage>
</organism>
<dbReference type="AlphaFoldDB" id="A0A8J3CJB6"/>
<dbReference type="EMBL" id="BMMK01000026">
    <property type="protein sequence ID" value="GGM70829.1"/>
    <property type="molecule type" value="Genomic_DNA"/>
</dbReference>
<accession>A0A8J3CJB6</accession>
<protein>
    <submittedName>
        <fullName evidence="1">Uncharacterized protein</fullName>
    </submittedName>
</protein>
<proteinExistence type="predicted"/>